<proteinExistence type="inferred from homology"/>
<feature type="transmembrane region" description="Helical" evidence="7">
    <location>
        <begin position="78"/>
        <end position="102"/>
    </location>
</feature>
<feature type="transmembrane region" description="Helical" evidence="7">
    <location>
        <begin position="187"/>
        <end position="209"/>
    </location>
</feature>
<dbReference type="Proteomes" id="UP000547209">
    <property type="component" value="Unassembled WGS sequence"/>
</dbReference>
<dbReference type="CDD" id="cd06261">
    <property type="entry name" value="TM_PBP2"/>
    <property type="match status" value="1"/>
</dbReference>
<accession>A0A7X0RQ91</accession>
<evidence type="ECO:0000259" key="8">
    <source>
        <dbReference type="PROSITE" id="PS50928"/>
    </source>
</evidence>
<evidence type="ECO:0000256" key="3">
    <source>
        <dbReference type="ARBA" id="ARBA00022475"/>
    </source>
</evidence>
<sequence length="291" mass="31861">MGGVHLVTVWKDRLFLSVVYILLAGLVVSVIFPLLYVISVSLTPYSEVLKQGGFLVFPRHVTLAAYKAFLRDGLIPHAYGVTVFITVVGTFVNLVLTSLMAYPLTKKYLPGRNAFLLLIVFTTLFGGGMIPTYLIVKETGLLDTVWAMIVPGAVGSFNLLVMKAFFENLPESLDEAARIDGAGETGILLRIVLPLSMPIMATIGLFYAVGHWNEYFAAIIYVSDRKLHPLQVMLQGILRAGQSPEMNIEETMPTISLQMAAVVLTALPIVVIYPFIQKHFTKGVLLGSVKG</sequence>
<dbReference type="InterPro" id="IPR000515">
    <property type="entry name" value="MetI-like"/>
</dbReference>
<evidence type="ECO:0000313" key="9">
    <source>
        <dbReference type="EMBL" id="MBB6671657.1"/>
    </source>
</evidence>
<dbReference type="PANTHER" id="PTHR43744">
    <property type="entry name" value="ABC TRANSPORTER PERMEASE PROTEIN MG189-RELATED-RELATED"/>
    <property type="match status" value="1"/>
</dbReference>
<dbReference type="GO" id="GO:0005886">
    <property type="term" value="C:plasma membrane"/>
    <property type="evidence" value="ECO:0007669"/>
    <property type="project" value="UniProtKB-SubCell"/>
</dbReference>
<keyword evidence="3" id="KW-1003">Cell membrane</keyword>
<evidence type="ECO:0000256" key="5">
    <source>
        <dbReference type="ARBA" id="ARBA00022989"/>
    </source>
</evidence>
<evidence type="ECO:0000313" key="10">
    <source>
        <dbReference type="Proteomes" id="UP000547209"/>
    </source>
</evidence>
<dbReference type="Gene3D" id="1.10.3720.10">
    <property type="entry name" value="MetI-like"/>
    <property type="match status" value="1"/>
</dbReference>
<feature type="transmembrane region" description="Helical" evidence="7">
    <location>
        <begin position="255"/>
        <end position="276"/>
    </location>
</feature>
<feature type="transmembrane region" description="Helical" evidence="7">
    <location>
        <begin position="14"/>
        <end position="38"/>
    </location>
</feature>
<dbReference type="PROSITE" id="PS50928">
    <property type="entry name" value="ABC_TM1"/>
    <property type="match status" value="1"/>
</dbReference>
<comment type="similarity">
    <text evidence="7">Belongs to the binding-protein-dependent transport system permease family.</text>
</comment>
<keyword evidence="6 7" id="KW-0472">Membrane</keyword>
<keyword evidence="5 7" id="KW-1133">Transmembrane helix</keyword>
<dbReference type="SUPFAM" id="SSF161098">
    <property type="entry name" value="MetI-like"/>
    <property type="match status" value="1"/>
</dbReference>
<comment type="subcellular location">
    <subcellularLocation>
        <location evidence="1 7">Cell membrane</location>
        <topology evidence="1 7">Multi-pass membrane protein</topology>
    </subcellularLocation>
</comment>
<keyword evidence="4 7" id="KW-0812">Transmembrane</keyword>
<dbReference type="InterPro" id="IPR035906">
    <property type="entry name" value="MetI-like_sf"/>
</dbReference>
<gene>
    <name evidence="9" type="ORF">H7C19_13280</name>
</gene>
<feature type="transmembrane region" description="Helical" evidence="7">
    <location>
        <begin position="114"/>
        <end position="134"/>
    </location>
</feature>
<dbReference type="AlphaFoldDB" id="A0A7X0RQ91"/>
<keyword evidence="2 7" id="KW-0813">Transport</keyword>
<reference evidence="9 10" key="1">
    <citation type="submission" date="2020-08" db="EMBL/GenBank/DDBJ databases">
        <title>Cohnella phylogeny.</title>
        <authorList>
            <person name="Dunlap C."/>
        </authorList>
    </citation>
    <scope>NUCLEOTIDE SEQUENCE [LARGE SCALE GENOMIC DNA]</scope>
    <source>
        <strain evidence="9 10">DSM 28246</strain>
    </source>
</reference>
<dbReference type="Pfam" id="PF00528">
    <property type="entry name" value="BPD_transp_1"/>
    <property type="match status" value="1"/>
</dbReference>
<evidence type="ECO:0000256" key="7">
    <source>
        <dbReference type="RuleBase" id="RU363032"/>
    </source>
</evidence>
<evidence type="ECO:0000256" key="4">
    <source>
        <dbReference type="ARBA" id="ARBA00022692"/>
    </source>
</evidence>
<dbReference type="GO" id="GO:0055085">
    <property type="term" value="P:transmembrane transport"/>
    <property type="evidence" value="ECO:0007669"/>
    <property type="project" value="InterPro"/>
</dbReference>
<feature type="domain" description="ABC transmembrane type-1" evidence="8">
    <location>
        <begin position="79"/>
        <end position="276"/>
    </location>
</feature>
<comment type="caution">
    <text evidence="9">The sequence shown here is derived from an EMBL/GenBank/DDBJ whole genome shotgun (WGS) entry which is preliminary data.</text>
</comment>
<evidence type="ECO:0000256" key="2">
    <source>
        <dbReference type="ARBA" id="ARBA00022448"/>
    </source>
</evidence>
<dbReference type="EMBL" id="JACJVP010000023">
    <property type="protein sequence ID" value="MBB6671657.1"/>
    <property type="molecule type" value="Genomic_DNA"/>
</dbReference>
<name>A0A7X0RQ91_9BACL</name>
<protein>
    <submittedName>
        <fullName evidence="9">Carbohydrate ABC transporter permease</fullName>
    </submittedName>
</protein>
<organism evidence="9 10">
    <name type="scientific">Cohnella nanjingensis</name>
    <dbReference type="NCBI Taxonomy" id="1387779"/>
    <lineage>
        <taxon>Bacteria</taxon>
        <taxon>Bacillati</taxon>
        <taxon>Bacillota</taxon>
        <taxon>Bacilli</taxon>
        <taxon>Bacillales</taxon>
        <taxon>Paenibacillaceae</taxon>
        <taxon>Cohnella</taxon>
    </lineage>
</organism>
<feature type="transmembrane region" description="Helical" evidence="7">
    <location>
        <begin position="146"/>
        <end position="166"/>
    </location>
</feature>
<evidence type="ECO:0000256" key="1">
    <source>
        <dbReference type="ARBA" id="ARBA00004651"/>
    </source>
</evidence>
<keyword evidence="10" id="KW-1185">Reference proteome</keyword>
<evidence type="ECO:0000256" key="6">
    <source>
        <dbReference type="ARBA" id="ARBA00023136"/>
    </source>
</evidence>
<dbReference type="PANTHER" id="PTHR43744:SF9">
    <property type="entry name" value="POLYGALACTURONAN_RHAMNOGALACTURONAN TRANSPORT SYSTEM PERMEASE PROTEIN YTCP"/>
    <property type="match status" value="1"/>
</dbReference>